<dbReference type="PANTHER" id="PTHR22946:SF9">
    <property type="entry name" value="POLYKETIDE TRANSFERASE AF380"/>
    <property type="match status" value="1"/>
</dbReference>
<dbReference type="GO" id="GO:0016787">
    <property type="term" value="F:hydrolase activity"/>
    <property type="evidence" value="ECO:0007669"/>
    <property type="project" value="UniProtKB-KW"/>
</dbReference>
<protein>
    <submittedName>
        <fullName evidence="3">Dienelactone hydrolase family protein</fullName>
    </submittedName>
</protein>
<sequence length="354" mass="40278">MYSLKSLEQEGAPPLLQNINEVNDWNKKRNAILNKWLSCIGGLPPLVTPTLKLIDWEVHSDYYHIKICYSSVKNDWVPANLLIPKSENARELIIESDVTSLLYSNSSNEMKFPAVIALHPTSDNGKDDISTSTGRENRQYGLELAKKGYVVLAPDTITAGERILKADKPFQTASFYHSHPEWSAVAKMIVDHQQGVSFLEELNIVEKNRIGAIGHSLGGYNSYFLAGIDKRIKAVVCSCGFSQFAQDPEIHRWGRREWFSHIPKISDYINEGKVPFEFHEIASLVAPTPFFLWMGQNDKIFPHWKPGVEGLVELNSLYEWMGDGEKLKYLLGNSGHDFPEEIRKIAYSFLDYWL</sequence>
<evidence type="ECO:0000313" key="4">
    <source>
        <dbReference type="Proteomes" id="UP001364890"/>
    </source>
</evidence>
<comment type="caution">
    <text evidence="3">The sequence shown here is derived from an EMBL/GenBank/DDBJ whole genome shotgun (WGS) entry which is preliminary data.</text>
</comment>
<evidence type="ECO:0000256" key="1">
    <source>
        <dbReference type="ARBA" id="ARBA00022801"/>
    </source>
</evidence>
<gene>
    <name evidence="3" type="ORF">WAX74_02155</name>
</gene>
<name>A0ABU8F0B8_9BACI</name>
<keyword evidence="1 3" id="KW-0378">Hydrolase</keyword>
<dbReference type="Pfam" id="PF01738">
    <property type="entry name" value="DLH"/>
    <property type="match status" value="1"/>
</dbReference>
<dbReference type="InterPro" id="IPR050261">
    <property type="entry name" value="FrsA_esterase"/>
</dbReference>
<dbReference type="SUPFAM" id="SSF53474">
    <property type="entry name" value="alpha/beta-Hydrolases"/>
    <property type="match status" value="1"/>
</dbReference>
<evidence type="ECO:0000313" key="3">
    <source>
        <dbReference type="EMBL" id="MEI4768457.1"/>
    </source>
</evidence>
<reference evidence="3 4" key="1">
    <citation type="submission" date="2024-01" db="EMBL/GenBank/DDBJ databases">
        <title>Seven novel Bacillus-like species.</title>
        <authorList>
            <person name="Liu G."/>
        </authorList>
    </citation>
    <scope>NUCLEOTIDE SEQUENCE [LARGE SCALE GENOMIC DNA]</scope>
    <source>
        <strain evidence="3 4">FJAT-51614</strain>
    </source>
</reference>
<proteinExistence type="predicted"/>
<accession>A0ABU8F0B8</accession>
<dbReference type="InterPro" id="IPR029058">
    <property type="entry name" value="AB_hydrolase_fold"/>
</dbReference>
<organism evidence="3 4">
    <name type="scientific">Psychrobacillus mangrovi</name>
    <dbReference type="NCBI Taxonomy" id="3117745"/>
    <lineage>
        <taxon>Bacteria</taxon>
        <taxon>Bacillati</taxon>
        <taxon>Bacillota</taxon>
        <taxon>Bacilli</taxon>
        <taxon>Bacillales</taxon>
        <taxon>Bacillaceae</taxon>
        <taxon>Psychrobacillus</taxon>
    </lineage>
</organism>
<evidence type="ECO:0000259" key="2">
    <source>
        <dbReference type="Pfam" id="PF01738"/>
    </source>
</evidence>
<dbReference type="RefSeq" id="WP_336496006.1">
    <property type="nucleotide sequence ID" value="NZ_JBAWSY010000001.1"/>
</dbReference>
<dbReference type="Proteomes" id="UP001364890">
    <property type="component" value="Unassembled WGS sequence"/>
</dbReference>
<dbReference type="EMBL" id="JBAWSY010000001">
    <property type="protein sequence ID" value="MEI4768457.1"/>
    <property type="molecule type" value="Genomic_DNA"/>
</dbReference>
<dbReference type="PANTHER" id="PTHR22946">
    <property type="entry name" value="DIENELACTONE HYDROLASE DOMAIN-CONTAINING PROTEIN-RELATED"/>
    <property type="match status" value="1"/>
</dbReference>
<dbReference type="Gene3D" id="3.40.50.1820">
    <property type="entry name" value="alpha/beta hydrolase"/>
    <property type="match status" value="1"/>
</dbReference>
<feature type="domain" description="Dienelactone hydrolase" evidence="2">
    <location>
        <begin position="141"/>
        <end position="240"/>
    </location>
</feature>
<dbReference type="InterPro" id="IPR002925">
    <property type="entry name" value="Dienelactn_hydro"/>
</dbReference>
<keyword evidence="4" id="KW-1185">Reference proteome</keyword>